<organism evidence="3 4">
    <name type="scientific">Arachis hypogaea</name>
    <name type="common">Peanut</name>
    <dbReference type="NCBI Taxonomy" id="3818"/>
    <lineage>
        <taxon>Eukaryota</taxon>
        <taxon>Viridiplantae</taxon>
        <taxon>Streptophyta</taxon>
        <taxon>Embryophyta</taxon>
        <taxon>Tracheophyta</taxon>
        <taxon>Spermatophyta</taxon>
        <taxon>Magnoliopsida</taxon>
        <taxon>eudicotyledons</taxon>
        <taxon>Gunneridae</taxon>
        <taxon>Pentapetalae</taxon>
        <taxon>rosids</taxon>
        <taxon>fabids</taxon>
        <taxon>Fabales</taxon>
        <taxon>Fabaceae</taxon>
        <taxon>Papilionoideae</taxon>
        <taxon>50 kb inversion clade</taxon>
        <taxon>dalbergioids sensu lato</taxon>
        <taxon>Dalbergieae</taxon>
        <taxon>Pterocarpus clade</taxon>
        <taxon>Arachis</taxon>
    </lineage>
</organism>
<keyword evidence="4" id="KW-1185">Reference proteome</keyword>
<keyword evidence="2" id="KW-0812">Transmembrane</keyword>
<accession>A0A444ZQZ7</accession>
<dbReference type="AlphaFoldDB" id="A0A444ZQZ7"/>
<proteinExistence type="predicted"/>
<comment type="caution">
    <text evidence="3">The sequence shown here is derived from an EMBL/GenBank/DDBJ whole genome shotgun (WGS) entry which is preliminary data.</text>
</comment>
<keyword evidence="2" id="KW-0472">Membrane</keyword>
<feature type="transmembrane region" description="Helical" evidence="2">
    <location>
        <begin position="249"/>
        <end position="278"/>
    </location>
</feature>
<evidence type="ECO:0000313" key="4">
    <source>
        <dbReference type="Proteomes" id="UP000289738"/>
    </source>
</evidence>
<evidence type="ECO:0000256" key="2">
    <source>
        <dbReference type="SAM" id="Phobius"/>
    </source>
</evidence>
<feature type="transmembrane region" description="Helical" evidence="2">
    <location>
        <begin position="209"/>
        <end position="228"/>
    </location>
</feature>
<name>A0A444ZQZ7_ARAHY</name>
<sequence length="302" mass="34654">MSSEGHPLDGASDPPSEEVPRSENEQERSPEPQQLPEWLRKLLREREQGRGREWEPERELELLQQWEREREQWERARERLRELREPERGIELLQRYFQALGTAVPYIALLLFPLCCSPCYESLSSFMLFLLETWSMVTAVNEITRGFLFLGTNGVVIHQLASVNSFTFEKRNLLSFREAFSMSLPPMVHISMILLSLALNFVLLFRVYPGIQCVLLLLCILMPLYYFAELAHKAAGIAVNLGRSYKMPLIWFSTLGGLGISLIGGSMVLLIVFLSWLYARRRGLEFQGIRVNGDSIIGAMNA</sequence>
<gene>
    <name evidence="3" type="ORF">Ahy_B04g073655</name>
</gene>
<evidence type="ECO:0000256" key="1">
    <source>
        <dbReference type="SAM" id="MobiDB-lite"/>
    </source>
</evidence>
<keyword evidence="2" id="KW-1133">Transmembrane helix</keyword>
<evidence type="ECO:0000313" key="3">
    <source>
        <dbReference type="EMBL" id="RYR16620.1"/>
    </source>
</evidence>
<feature type="transmembrane region" description="Helical" evidence="2">
    <location>
        <begin position="184"/>
        <end position="203"/>
    </location>
</feature>
<feature type="compositionally biased region" description="Basic and acidic residues" evidence="1">
    <location>
        <begin position="18"/>
        <end position="30"/>
    </location>
</feature>
<dbReference type="Proteomes" id="UP000289738">
    <property type="component" value="Chromosome B04"/>
</dbReference>
<reference evidence="3 4" key="1">
    <citation type="submission" date="2019-01" db="EMBL/GenBank/DDBJ databases">
        <title>Sequencing of cultivated peanut Arachis hypogaea provides insights into genome evolution and oil improvement.</title>
        <authorList>
            <person name="Chen X."/>
        </authorList>
    </citation>
    <scope>NUCLEOTIDE SEQUENCE [LARGE SCALE GENOMIC DNA]</scope>
    <source>
        <strain evidence="4">cv. Fuhuasheng</strain>
        <tissue evidence="3">Leaves</tissue>
    </source>
</reference>
<feature type="region of interest" description="Disordered" evidence="1">
    <location>
        <begin position="1"/>
        <end position="38"/>
    </location>
</feature>
<dbReference type="EMBL" id="SDMP01000014">
    <property type="protein sequence ID" value="RYR16620.1"/>
    <property type="molecule type" value="Genomic_DNA"/>
</dbReference>
<protein>
    <submittedName>
        <fullName evidence="3">Uncharacterized protein</fullName>
    </submittedName>
</protein>